<gene>
    <name evidence="1" type="ORF">L6452_03692</name>
</gene>
<dbReference type="EMBL" id="CM042047">
    <property type="protein sequence ID" value="KAI3772506.1"/>
    <property type="molecule type" value="Genomic_DNA"/>
</dbReference>
<accession>A0ACB9FNF7</accession>
<organism evidence="1 2">
    <name type="scientific">Arctium lappa</name>
    <name type="common">Greater burdock</name>
    <name type="synonym">Lappa major</name>
    <dbReference type="NCBI Taxonomy" id="4217"/>
    <lineage>
        <taxon>Eukaryota</taxon>
        <taxon>Viridiplantae</taxon>
        <taxon>Streptophyta</taxon>
        <taxon>Embryophyta</taxon>
        <taxon>Tracheophyta</taxon>
        <taxon>Spermatophyta</taxon>
        <taxon>Magnoliopsida</taxon>
        <taxon>eudicotyledons</taxon>
        <taxon>Gunneridae</taxon>
        <taxon>Pentapetalae</taxon>
        <taxon>asterids</taxon>
        <taxon>campanulids</taxon>
        <taxon>Asterales</taxon>
        <taxon>Asteraceae</taxon>
        <taxon>Carduoideae</taxon>
        <taxon>Cardueae</taxon>
        <taxon>Arctiinae</taxon>
        <taxon>Arctium</taxon>
    </lineage>
</organism>
<dbReference type="Proteomes" id="UP001055879">
    <property type="component" value="Linkage Group LG01"/>
</dbReference>
<reference evidence="1 2" key="2">
    <citation type="journal article" date="2022" name="Mol. Ecol. Resour.">
        <title>The genomes of chicory, endive, great burdock and yacon provide insights into Asteraceae paleo-polyploidization history and plant inulin production.</title>
        <authorList>
            <person name="Fan W."/>
            <person name="Wang S."/>
            <person name="Wang H."/>
            <person name="Wang A."/>
            <person name="Jiang F."/>
            <person name="Liu H."/>
            <person name="Zhao H."/>
            <person name="Xu D."/>
            <person name="Zhang Y."/>
        </authorList>
    </citation>
    <scope>NUCLEOTIDE SEQUENCE [LARGE SCALE GENOMIC DNA]</scope>
    <source>
        <strain evidence="2">cv. Niubang</strain>
    </source>
</reference>
<comment type="caution">
    <text evidence="1">The sequence shown here is derived from an EMBL/GenBank/DDBJ whole genome shotgun (WGS) entry which is preliminary data.</text>
</comment>
<name>A0ACB9FNF7_ARCLA</name>
<keyword evidence="2" id="KW-1185">Reference proteome</keyword>
<evidence type="ECO:0000313" key="1">
    <source>
        <dbReference type="EMBL" id="KAI3772506.1"/>
    </source>
</evidence>
<proteinExistence type="predicted"/>
<protein>
    <submittedName>
        <fullName evidence="1">Uncharacterized protein</fullName>
    </submittedName>
</protein>
<reference evidence="2" key="1">
    <citation type="journal article" date="2022" name="Mol. Ecol. Resour.">
        <title>The genomes of chicory, endive, great burdock and yacon provide insights into Asteraceae palaeo-polyploidization history and plant inulin production.</title>
        <authorList>
            <person name="Fan W."/>
            <person name="Wang S."/>
            <person name="Wang H."/>
            <person name="Wang A."/>
            <person name="Jiang F."/>
            <person name="Liu H."/>
            <person name="Zhao H."/>
            <person name="Xu D."/>
            <person name="Zhang Y."/>
        </authorList>
    </citation>
    <scope>NUCLEOTIDE SEQUENCE [LARGE SCALE GENOMIC DNA]</scope>
    <source>
        <strain evidence="2">cv. Niubang</strain>
    </source>
</reference>
<sequence length="66" mass="7440">MLKKKLGCVENSEMAKLMLLNKFSTASSKLVLLEEINTAEHENQPQGIVPNSRKVEFVLKEPVLQD</sequence>
<evidence type="ECO:0000313" key="2">
    <source>
        <dbReference type="Proteomes" id="UP001055879"/>
    </source>
</evidence>